<keyword evidence="1" id="KW-0472">Membrane</keyword>
<evidence type="ECO:0000313" key="2">
    <source>
        <dbReference type="EMBL" id="OHA59023.1"/>
    </source>
</evidence>
<evidence type="ECO:0000313" key="3">
    <source>
        <dbReference type="Proteomes" id="UP000176222"/>
    </source>
</evidence>
<feature type="transmembrane region" description="Helical" evidence="1">
    <location>
        <begin position="542"/>
        <end position="561"/>
    </location>
</feature>
<proteinExistence type="predicted"/>
<feature type="transmembrane region" description="Helical" evidence="1">
    <location>
        <begin position="567"/>
        <end position="584"/>
    </location>
</feature>
<reference evidence="2 3" key="1">
    <citation type="journal article" date="2016" name="Nat. Commun.">
        <title>Thousands of microbial genomes shed light on interconnected biogeochemical processes in an aquifer system.</title>
        <authorList>
            <person name="Anantharaman K."/>
            <person name="Brown C.T."/>
            <person name="Hug L.A."/>
            <person name="Sharon I."/>
            <person name="Castelle C.J."/>
            <person name="Probst A.J."/>
            <person name="Thomas B.C."/>
            <person name="Singh A."/>
            <person name="Wilkins M.J."/>
            <person name="Karaoz U."/>
            <person name="Brodie E.L."/>
            <person name="Williams K.H."/>
            <person name="Hubbard S.S."/>
            <person name="Banfield J.F."/>
        </authorList>
    </citation>
    <scope>NUCLEOTIDE SEQUENCE [LARGE SCALE GENOMIC DNA]</scope>
</reference>
<protein>
    <recommendedName>
        <fullName evidence="4">Fibronectin type-III domain-containing protein</fullName>
    </recommendedName>
</protein>
<organism evidence="2 3">
    <name type="scientific">Candidatus Vogelbacteria bacterium RIFOXYB1_FULL_42_16</name>
    <dbReference type="NCBI Taxonomy" id="1802436"/>
    <lineage>
        <taxon>Bacteria</taxon>
        <taxon>Candidatus Vogeliibacteriota</taxon>
    </lineage>
</organism>
<feature type="transmembrane region" description="Helical" evidence="1">
    <location>
        <begin position="392"/>
        <end position="409"/>
    </location>
</feature>
<dbReference type="AlphaFoldDB" id="A0A1G2QF38"/>
<evidence type="ECO:0000256" key="1">
    <source>
        <dbReference type="SAM" id="Phobius"/>
    </source>
</evidence>
<dbReference type="Gene3D" id="2.60.40.1120">
    <property type="entry name" value="Carboxypeptidase-like, regulatory domain"/>
    <property type="match status" value="1"/>
</dbReference>
<comment type="caution">
    <text evidence="2">The sequence shown here is derived from an EMBL/GenBank/DDBJ whole genome shotgun (WGS) entry which is preliminary data.</text>
</comment>
<dbReference type="SUPFAM" id="SSF49464">
    <property type="entry name" value="Carboxypeptidase regulatory domain-like"/>
    <property type="match status" value="1"/>
</dbReference>
<keyword evidence="1" id="KW-0812">Transmembrane</keyword>
<dbReference type="Proteomes" id="UP000176222">
    <property type="component" value="Unassembled WGS sequence"/>
</dbReference>
<sequence length="671" mass="74366">MSLKKMFKKSNYFFILPVVLALLLIGGFVWSATDAVNVSLSVTATTATTCTDPLANNYGGALPCTYGGGGGGLTCDDPKATNYGAEEACVYSTKCEDRQAFNYGEDLPCLYRETVPNVSNFQAEFNINQQKIYLTWSNPNFEGFEAVRIVRSTFGIPANPEDGAVVYEGSAENVVDPAVEFRVRYYYTAFVKNQAGEYSSGAVASAIGLKEGEICPDGNCGSDPFAFLPGAKSTVTISDFILRQIGELTKYFSAGAKVKIQGTKNLMIEIDKNSLPTVLKTIGVVISDPKNVTRSFSFIMRDDGEGRYLANLSPFWRNGVFPVTIYVINYQDQTVKKITGSLQVAGVSFLRTSGLIDALEKYIDPLVTMMGLGAGLSQIILMTTNVHSVYDLYLLLMRLIYSFLSWLGIRRKRPEWGTVFDAVTKQPIDPAYVTVENGTGKEVTSAITDIDGRFGFLLPKDVYYIKVGKTNYRFPSTTLKGKTQDELYDNLYFGTPLAHDGNQIIRLNVPLDPIGFDWNEFAKTKINFFQIYTRKEATRRRVLAGVFYTGFALSLFKVVVAPSVLDFSLLIAYVGILVYQKVRIIKHKIISIRRANGEPLAFSLVRLYLPGIDQPIKSASTDQLGRLYVLVRPGTYYLTVEEKMPDGSYHKIHQSAPFAMPKGVLDQDIII</sequence>
<gene>
    <name evidence="2" type="ORF">A2370_00690</name>
</gene>
<keyword evidence="1" id="KW-1133">Transmembrane helix</keyword>
<name>A0A1G2QF38_9BACT</name>
<dbReference type="InterPro" id="IPR008969">
    <property type="entry name" value="CarboxyPept-like_regulatory"/>
</dbReference>
<dbReference type="EMBL" id="MHTH01000006">
    <property type="protein sequence ID" value="OHA59023.1"/>
    <property type="molecule type" value="Genomic_DNA"/>
</dbReference>
<dbReference type="STRING" id="1802436.A2370_00690"/>
<accession>A0A1G2QF38</accession>
<evidence type="ECO:0008006" key="4">
    <source>
        <dbReference type="Google" id="ProtNLM"/>
    </source>
</evidence>